<dbReference type="OrthoDB" id="8659436at2"/>
<evidence type="ECO:0000313" key="1">
    <source>
        <dbReference type="EMBL" id="SIQ20702.1"/>
    </source>
</evidence>
<dbReference type="Proteomes" id="UP000186400">
    <property type="component" value="Unassembled WGS sequence"/>
</dbReference>
<evidence type="ECO:0008006" key="3">
    <source>
        <dbReference type="Google" id="ProtNLM"/>
    </source>
</evidence>
<accession>A0A1N6QW14</accession>
<reference evidence="1 2" key="1">
    <citation type="submission" date="2017-01" db="EMBL/GenBank/DDBJ databases">
        <authorList>
            <person name="Mah S.A."/>
            <person name="Swanson W.J."/>
            <person name="Moy G.W."/>
            <person name="Vacquier V.D."/>
        </authorList>
    </citation>
    <scope>NUCLEOTIDE SEQUENCE [LARGE SCALE GENOMIC DNA]</scope>
    <source>
        <strain evidence="1 2">ASpG1</strain>
    </source>
</reference>
<name>A0A1N6QW14_9SPIO</name>
<dbReference type="AlphaFoldDB" id="A0A1N6QW14"/>
<dbReference type="EMBL" id="FTMS01000005">
    <property type="protein sequence ID" value="SIQ20702.1"/>
    <property type="molecule type" value="Genomic_DNA"/>
</dbReference>
<organism evidence="1 2">
    <name type="scientific">Alkalispirochaeta americana</name>
    <dbReference type="NCBI Taxonomy" id="159291"/>
    <lineage>
        <taxon>Bacteria</taxon>
        <taxon>Pseudomonadati</taxon>
        <taxon>Spirochaetota</taxon>
        <taxon>Spirochaetia</taxon>
        <taxon>Spirochaetales</taxon>
        <taxon>Spirochaetaceae</taxon>
        <taxon>Alkalispirochaeta</taxon>
    </lineage>
</organism>
<evidence type="ECO:0000313" key="2">
    <source>
        <dbReference type="Proteomes" id="UP000186400"/>
    </source>
</evidence>
<dbReference type="RefSeq" id="WP_076488214.1">
    <property type="nucleotide sequence ID" value="NZ_FTMS01000005.1"/>
</dbReference>
<sequence length="128" mass="14159">MADISVEATPRGFRIAFAGDISLRDAGRIFAEFHETLHRAEREQTIQVDTRGVTSTGLPFVQILVILDREAFSRGIRVDFMSLMSSAVKEAIIDLGCHHYFPDLACSEEEFSRLERAPLAGMSQEGGA</sequence>
<gene>
    <name evidence="1" type="ORF">SAMN05920897_10569</name>
</gene>
<dbReference type="STRING" id="159291.SAMN05920897_10569"/>
<protein>
    <recommendedName>
        <fullName evidence="3">STAS domain-containing protein</fullName>
    </recommendedName>
</protein>
<proteinExistence type="predicted"/>
<keyword evidence="2" id="KW-1185">Reference proteome</keyword>